<dbReference type="STRING" id="1433126.BN938_1575"/>
<evidence type="ECO:0000313" key="1">
    <source>
        <dbReference type="EMBL" id="CDN31662.1"/>
    </source>
</evidence>
<dbReference type="Proteomes" id="UP000027616">
    <property type="component" value="Chromosome I"/>
</dbReference>
<gene>
    <name evidence="1" type="ORF">BN938_1575</name>
</gene>
<reference evidence="1 2" key="1">
    <citation type="journal article" date="2015" name="Genome Announc.">
        <title>Complete Genome Sequence of the Novel Leech Symbiont Mucinivorans hirudinis M3T.</title>
        <authorList>
            <person name="Nelson M.C."/>
            <person name="Bomar L."/>
            <person name="Graf J."/>
        </authorList>
    </citation>
    <scope>NUCLEOTIDE SEQUENCE [LARGE SCALE GENOMIC DNA]</scope>
    <source>
        <strain evidence="2">M3</strain>
    </source>
</reference>
<evidence type="ECO:0000313" key="2">
    <source>
        <dbReference type="Proteomes" id="UP000027616"/>
    </source>
</evidence>
<keyword evidence="2" id="KW-1185">Reference proteome</keyword>
<accession>A0A060R8C3</accession>
<protein>
    <submittedName>
        <fullName evidence="1">Uncharacterized protein</fullName>
    </submittedName>
</protein>
<organism evidence="1 2">
    <name type="scientific">Mucinivorans hirudinis</name>
    <dbReference type="NCBI Taxonomy" id="1433126"/>
    <lineage>
        <taxon>Bacteria</taxon>
        <taxon>Pseudomonadati</taxon>
        <taxon>Bacteroidota</taxon>
        <taxon>Bacteroidia</taxon>
        <taxon>Bacteroidales</taxon>
        <taxon>Rikenellaceae</taxon>
        <taxon>Mucinivorans</taxon>
    </lineage>
</organism>
<name>A0A060R8C3_9BACT</name>
<proteinExistence type="predicted"/>
<dbReference type="KEGG" id="rbc:BN938_1575"/>
<sequence length="40" mass="5031">MRSHEFYEPLVESMVREIFCCIKSMRGRNYYCNQKMKKFF</sequence>
<dbReference type="AlphaFoldDB" id="A0A060R8C3"/>
<dbReference type="EMBL" id="HG934468">
    <property type="protein sequence ID" value="CDN31662.1"/>
    <property type="molecule type" value="Genomic_DNA"/>
</dbReference>
<dbReference type="HOGENOM" id="CLU_3292617_0_0_10"/>